<feature type="repeat" description="Pumilio" evidence="2">
    <location>
        <begin position="798"/>
        <end position="834"/>
    </location>
</feature>
<dbReference type="STRING" id="1064592.G0V987"/>
<dbReference type="OMA" id="ISWITTS"/>
<dbReference type="RefSeq" id="XP_003674416.1">
    <property type="nucleotide sequence ID" value="XM_003674368.1"/>
</dbReference>
<dbReference type="InterPro" id="IPR012677">
    <property type="entry name" value="Nucleotide-bd_a/b_plait_sf"/>
</dbReference>
<feature type="region of interest" description="Disordered" evidence="3">
    <location>
        <begin position="74"/>
        <end position="105"/>
    </location>
</feature>
<evidence type="ECO:0000313" key="6">
    <source>
        <dbReference type="Proteomes" id="UP000001640"/>
    </source>
</evidence>
<dbReference type="PANTHER" id="PTHR47093">
    <property type="entry name" value="PROTEIN JSN1-RELATED"/>
    <property type="match status" value="1"/>
</dbReference>
<dbReference type="Proteomes" id="UP000001640">
    <property type="component" value="Chromosome 1"/>
</dbReference>
<dbReference type="Gene3D" id="3.30.70.330">
    <property type="match status" value="1"/>
</dbReference>
<evidence type="ECO:0000313" key="5">
    <source>
        <dbReference type="EMBL" id="CCC68037.1"/>
    </source>
</evidence>
<dbReference type="InterPro" id="IPR001313">
    <property type="entry name" value="Pumilio_RNA-bd_rpt"/>
</dbReference>
<dbReference type="AlphaFoldDB" id="G0V987"/>
<dbReference type="InterPro" id="IPR011989">
    <property type="entry name" value="ARM-like"/>
</dbReference>
<dbReference type="InterPro" id="IPR033133">
    <property type="entry name" value="PUM-HD"/>
</dbReference>
<dbReference type="PANTHER" id="PTHR47093:SF1">
    <property type="entry name" value="PROTEIN JSN1-RELATED"/>
    <property type="match status" value="1"/>
</dbReference>
<feature type="repeat" description="Pumilio" evidence="2">
    <location>
        <begin position="687"/>
        <end position="725"/>
    </location>
</feature>
<feature type="compositionally biased region" description="Polar residues" evidence="3">
    <location>
        <begin position="21"/>
        <end position="52"/>
    </location>
</feature>
<accession>G0V987</accession>
<dbReference type="GO" id="GO:0003729">
    <property type="term" value="F:mRNA binding"/>
    <property type="evidence" value="ECO:0007669"/>
    <property type="project" value="EnsemblFungi"/>
</dbReference>
<dbReference type="CDD" id="cd21616">
    <property type="entry name" value="RRM_ScJSN1_like"/>
    <property type="match status" value="1"/>
</dbReference>
<feature type="compositionally biased region" description="Basic and acidic residues" evidence="3">
    <location>
        <begin position="10"/>
        <end position="20"/>
    </location>
</feature>
<protein>
    <recommendedName>
        <fullName evidence="4">PUM-HD domain-containing protein</fullName>
    </recommendedName>
</protein>
<organism evidence="5 6">
    <name type="scientific">Naumovozyma castellii</name>
    <name type="common">Yeast</name>
    <name type="synonym">Saccharomyces castellii</name>
    <dbReference type="NCBI Taxonomy" id="27288"/>
    <lineage>
        <taxon>Eukaryota</taxon>
        <taxon>Fungi</taxon>
        <taxon>Dikarya</taxon>
        <taxon>Ascomycota</taxon>
        <taxon>Saccharomycotina</taxon>
        <taxon>Saccharomycetes</taxon>
        <taxon>Saccharomycetales</taxon>
        <taxon>Saccharomycetaceae</taxon>
        <taxon>Naumovozyma</taxon>
    </lineage>
</organism>
<evidence type="ECO:0000256" key="1">
    <source>
        <dbReference type="ARBA" id="ARBA00022737"/>
    </source>
</evidence>
<reference key="2">
    <citation type="submission" date="2011-08" db="EMBL/GenBank/DDBJ databases">
        <title>Genome sequence of Naumovozyma castellii.</title>
        <authorList>
            <person name="Gordon J.L."/>
            <person name="Armisen D."/>
            <person name="Proux-Wera E."/>
            <person name="OhEigeartaigh S.S."/>
            <person name="Byrne K.P."/>
            <person name="Wolfe K.H."/>
        </authorList>
    </citation>
    <scope>NUCLEOTIDE SEQUENCE</scope>
    <source>
        <strain>Type strain:CBS 4309</strain>
    </source>
</reference>
<feature type="domain" description="PUM-HD" evidence="4">
    <location>
        <begin position="553"/>
        <end position="911"/>
    </location>
</feature>
<feature type="region of interest" description="Disordered" evidence="3">
    <location>
        <begin position="1"/>
        <end position="55"/>
    </location>
</feature>
<sequence length="1079" mass="119713">MGDTTTDTINTHDKNYKKTNELPTMNPETLNSATTADESTNYTVAQRSTQKLGSYRTKAGKFSTTIGNILPSLSAKLHHSKKNEKSKENDPYSSSNSSSESNTNIANKTHTSIFNKKVEASTVQGSFVDNGSVDFRSTVEKNTTNTMFNIDGSTKYMLDLEGTSPQTQRQFNNLSMIPGLRQRENTLSSQISDMSSIPGNNTFLWPVTDPATSNLLATENTEADGPNSNLGTLIRSMTNELIDSSHSSLNKNIGYDENNITNTTGNLDVKRRAQSINYHMFDGPKLQNNERRRANTTFVPIQQQQDVTLLLDNVDPMSLNWVSASPAVPSANRVGNLGPTNTILFTNIFPVPQHSLQAQPMVPAPITSASLASLCSKFGHVISSRILGGLEFPLALVEFNSIEAAIHTMENLQGRDLSGAGVPTILAFAKILPGYVQQQPQLPPVTNSFPIAQTSDNAPHSLLQEQLYNMNNNNSHGFIPQGNVLQLSGFPTQTRGQSHPMHMTTNGNHSAMHIKATEKEKCPFHLPPPPFKDNQMLFQQIISSFNVDYDQVQVNHILMNALESKTRTSDPNNYGPLPTPLLNREFDTPRLREIRKNIDSNSLTTIEIEQLAITMLDEIPELSSDYLGNTIIQKLYDNSSDIIREIILQKTAKYLCSIGVHKNGTWVCQKMIKMAQTPRKMQIITDGIQDYCTPLFNDQFGNYVIQCVLKFGFPWNTFIFENIIDNFWTIAQNRYGARAIRACLETQDVITQEQSLVISTMIILYGEYLAVDDNGTLLISWLLDTSPLPNKHVILTQKLIPHLKSLCCHKLGSLTVLKLLNYRGSDSAKNLILETVFGKVDNNGIHESPSILIELLNDSNYGPNFVYKTLISRVFDGNAKHHIIRQVHDLLLEINPTHQHRRLMEEVGLIPMNHQGYQTRAHKSFSQVMDHAGNIRTGSISSIRSGNSILSQGQPPTSQPILNSYNGDNGSQNILNPYNSNTMPHNGGIPPQGYYQGTTTNNIPGLNFGGKGYNGVYQMPLNDTNNFNNNNNFGNTFEIPNAVNASNLPVPNVPSTLNRTTSNSTTGTNGTRYSMFGYY</sequence>
<dbReference type="InterPro" id="IPR052645">
    <property type="entry name" value="Pumilio_domain_protein"/>
</dbReference>
<name>G0V987_NAUCA</name>
<dbReference type="GO" id="GO:0000288">
    <property type="term" value="P:nuclear-transcribed mRNA catabolic process, deadenylation-dependent decay"/>
    <property type="evidence" value="ECO:0007669"/>
    <property type="project" value="EnsemblFungi"/>
</dbReference>
<reference evidence="6" key="1">
    <citation type="journal article" date="2011" name="Proc. Natl. Acad. Sci. U.S.A.">
        <title>Evolutionary erosion of yeast sex chromosomes by mating-type switching accidents.</title>
        <authorList>
            <person name="Gordon J.L."/>
            <person name="Armisen D."/>
            <person name="Proux-Wera E."/>
            <person name="Oheigeartaigh S.S."/>
            <person name="Byrne K.P."/>
            <person name="Wolfe K.H."/>
        </authorList>
    </citation>
    <scope>NUCLEOTIDE SEQUENCE [LARGE SCALE GENOMIC DNA]</scope>
    <source>
        <strain evidence="6">ATCC 76901 / BCRC 22586 / CBS 4309 / NBRC 1992 / NRRL Y-12630</strain>
    </source>
</reference>
<dbReference type="OrthoDB" id="2017782at2759"/>
<evidence type="ECO:0000256" key="2">
    <source>
        <dbReference type="PROSITE-ProRule" id="PRU00317"/>
    </source>
</evidence>
<dbReference type="InParanoid" id="G0V987"/>
<dbReference type="SUPFAM" id="SSF54928">
    <property type="entry name" value="RNA-binding domain, RBD"/>
    <property type="match status" value="1"/>
</dbReference>
<keyword evidence="6" id="KW-1185">Reference proteome</keyword>
<dbReference type="PROSITE" id="PS50302">
    <property type="entry name" value="PUM"/>
    <property type="match status" value="3"/>
</dbReference>
<dbReference type="SUPFAM" id="SSF48371">
    <property type="entry name" value="ARM repeat"/>
    <property type="match status" value="1"/>
</dbReference>
<dbReference type="GeneID" id="96901513"/>
<dbReference type="InterPro" id="IPR035979">
    <property type="entry name" value="RBD_domain_sf"/>
</dbReference>
<dbReference type="KEGG" id="ncs:NCAS_0A14790"/>
<dbReference type="EMBL" id="HE576752">
    <property type="protein sequence ID" value="CCC68037.1"/>
    <property type="molecule type" value="Genomic_DNA"/>
</dbReference>
<dbReference type="InterPro" id="IPR016024">
    <property type="entry name" value="ARM-type_fold"/>
</dbReference>
<dbReference type="PROSITE" id="PS50303">
    <property type="entry name" value="PUM_HD"/>
    <property type="match status" value="1"/>
</dbReference>
<dbReference type="Pfam" id="PF00806">
    <property type="entry name" value="PUF"/>
    <property type="match status" value="3"/>
</dbReference>
<dbReference type="eggNOG" id="KOG4574">
    <property type="taxonomic scope" value="Eukaryota"/>
</dbReference>
<dbReference type="SMART" id="SM00025">
    <property type="entry name" value="Pumilio"/>
    <property type="match status" value="6"/>
</dbReference>
<keyword evidence="1" id="KW-0677">Repeat</keyword>
<dbReference type="Gene3D" id="1.25.10.10">
    <property type="entry name" value="Leucine-rich Repeat Variant"/>
    <property type="match status" value="1"/>
</dbReference>
<dbReference type="HOGENOM" id="CLU_009728_0_0_1"/>
<evidence type="ECO:0000256" key="3">
    <source>
        <dbReference type="SAM" id="MobiDB-lite"/>
    </source>
</evidence>
<evidence type="ECO:0000259" key="4">
    <source>
        <dbReference type="PROSITE" id="PS50303"/>
    </source>
</evidence>
<gene>
    <name evidence="5" type="primary">NCAS0A14790</name>
    <name evidence="5" type="ordered locus">NCAS_0A14790</name>
</gene>
<feature type="repeat" description="Pumilio" evidence="2">
    <location>
        <begin position="614"/>
        <end position="649"/>
    </location>
</feature>
<feature type="compositionally biased region" description="Low complexity" evidence="3">
    <location>
        <begin position="93"/>
        <end position="104"/>
    </location>
</feature>
<proteinExistence type="predicted"/>